<proteinExistence type="predicted"/>
<sequence>MWCVWRKTGGHTCTVTAIGTERTTAQAARCGGSAARGMPCPAQVRDTVLQSCGESVSLCYHGYRYTKAETRGGRVWWVCSRRRSLRCPATLVTFDGQPIVVTVKKHTHKNY</sequence>
<dbReference type="Proteomes" id="UP001154114">
    <property type="component" value="Chromosome 12"/>
</dbReference>
<keyword evidence="6" id="KW-1185">Reference proteome</keyword>
<dbReference type="EMBL" id="LR824015">
    <property type="protein sequence ID" value="CAD0200276.1"/>
    <property type="molecule type" value="Genomic_DNA"/>
</dbReference>
<gene>
    <name evidence="5" type="ORF">CINC_LOCUS1963</name>
</gene>
<dbReference type="InterPro" id="IPR007588">
    <property type="entry name" value="Znf_FLYWCH"/>
</dbReference>
<evidence type="ECO:0000256" key="1">
    <source>
        <dbReference type="ARBA" id="ARBA00022723"/>
    </source>
</evidence>
<keyword evidence="3" id="KW-0862">Zinc</keyword>
<dbReference type="OrthoDB" id="6159439at2759"/>
<evidence type="ECO:0000256" key="2">
    <source>
        <dbReference type="ARBA" id="ARBA00022771"/>
    </source>
</evidence>
<name>A0A9N8KV76_CHRIL</name>
<evidence type="ECO:0000256" key="3">
    <source>
        <dbReference type="ARBA" id="ARBA00022833"/>
    </source>
</evidence>
<dbReference type="Gene3D" id="2.20.25.240">
    <property type="match status" value="1"/>
</dbReference>
<evidence type="ECO:0000313" key="5">
    <source>
        <dbReference type="EMBL" id="CAD0200276.1"/>
    </source>
</evidence>
<organism evidence="5 6">
    <name type="scientific">Chrysodeixis includens</name>
    <name type="common">Soybean looper</name>
    <name type="synonym">Pseudoplusia includens</name>
    <dbReference type="NCBI Taxonomy" id="689277"/>
    <lineage>
        <taxon>Eukaryota</taxon>
        <taxon>Metazoa</taxon>
        <taxon>Ecdysozoa</taxon>
        <taxon>Arthropoda</taxon>
        <taxon>Hexapoda</taxon>
        <taxon>Insecta</taxon>
        <taxon>Pterygota</taxon>
        <taxon>Neoptera</taxon>
        <taxon>Endopterygota</taxon>
        <taxon>Lepidoptera</taxon>
        <taxon>Glossata</taxon>
        <taxon>Ditrysia</taxon>
        <taxon>Noctuoidea</taxon>
        <taxon>Noctuidae</taxon>
        <taxon>Plusiinae</taxon>
        <taxon>Chrysodeixis</taxon>
    </lineage>
</organism>
<dbReference type="AlphaFoldDB" id="A0A9N8KV76"/>
<keyword evidence="2" id="KW-0863">Zinc-finger</keyword>
<dbReference type="GO" id="GO:0008270">
    <property type="term" value="F:zinc ion binding"/>
    <property type="evidence" value="ECO:0007669"/>
    <property type="project" value="UniProtKB-KW"/>
</dbReference>
<evidence type="ECO:0000259" key="4">
    <source>
        <dbReference type="Pfam" id="PF04500"/>
    </source>
</evidence>
<evidence type="ECO:0000313" key="6">
    <source>
        <dbReference type="Proteomes" id="UP001154114"/>
    </source>
</evidence>
<dbReference type="Pfam" id="PF04500">
    <property type="entry name" value="FLYWCH"/>
    <property type="match status" value="1"/>
</dbReference>
<protein>
    <recommendedName>
        <fullName evidence="4">FLYWCH-type domain-containing protein</fullName>
    </recommendedName>
</protein>
<feature type="domain" description="FLYWCH-type" evidence="4">
    <location>
        <begin position="49"/>
        <end position="108"/>
    </location>
</feature>
<keyword evidence="1" id="KW-0479">Metal-binding</keyword>
<reference evidence="5" key="1">
    <citation type="submission" date="2021-12" db="EMBL/GenBank/DDBJ databases">
        <authorList>
            <person name="King R."/>
        </authorList>
    </citation>
    <scope>NUCLEOTIDE SEQUENCE</scope>
</reference>
<accession>A0A9N8KV76</accession>